<evidence type="ECO:0000313" key="9">
    <source>
        <dbReference type="Proteomes" id="UP000032679"/>
    </source>
</evidence>
<accession>A0A0D6MIW8</accession>
<dbReference type="Pfam" id="PF03547">
    <property type="entry name" value="Mem_trans"/>
    <property type="match status" value="2"/>
</dbReference>
<feature type="transmembrane region" description="Helical" evidence="7">
    <location>
        <begin position="202"/>
        <end position="221"/>
    </location>
</feature>
<keyword evidence="6 7" id="KW-0472">Membrane</keyword>
<gene>
    <name evidence="8" type="ORF">Tasa_010_119</name>
</gene>
<organism evidence="8 9">
    <name type="scientific">Tanticharoenia sakaeratensis NBRC 103193</name>
    <dbReference type="NCBI Taxonomy" id="1231623"/>
    <lineage>
        <taxon>Bacteria</taxon>
        <taxon>Pseudomonadati</taxon>
        <taxon>Pseudomonadota</taxon>
        <taxon>Alphaproteobacteria</taxon>
        <taxon>Acetobacterales</taxon>
        <taxon>Acetobacteraceae</taxon>
        <taxon>Tanticharoenia</taxon>
    </lineage>
</organism>
<keyword evidence="2" id="KW-0813">Transport</keyword>
<feature type="transmembrane region" description="Helical" evidence="7">
    <location>
        <begin position="37"/>
        <end position="58"/>
    </location>
</feature>
<feature type="transmembrane region" description="Helical" evidence="7">
    <location>
        <begin position="129"/>
        <end position="150"/>
    </location>
</feature>
<dbReference type="PANTHER" id="PTHR36838:SF1">
    <property type="entry name" value="SLR1864 PROTEIN"/>
    <property type="match status" value="1"/>
</dbReference>
<evidence type="ECO:0000256" key="7">
    <source>
        <dbReference type="SAM" id="Phobius"/>
    </source>
</evidence>
<dbReference type="InterPro" id="IPR004776">
    <property type="entry name" value="Mem_transp_PIN-like"/>
</dbReference>
<feature type="transmembrane region" description="Helical" evidence="7">
    <location>
        <begin position="291"/>
        <end position="314"/>
    </location>
</feature>
<comment type="caution">
    <text evidence="8">The sequence shown here is derived from an EMBL/GenBank/DDBJ whole genome shotgun (WGS) entry which is preliminary data.</text>
</comment>
<sequence>MTLTVTIIEAILPILVTLGLGYFAGYRRQFDPAQASVLIRMVMLYALPLSLFGAILGMDRAHVLAAGPVAAMVIVAMASSFLVAFALLRLATRMGTGECALFAFAISDPSVPFIGIPVLGQLFGAASAVPVSAGSLTLNLFQLPLTLILIGTDHGDPETRPGLWAHVLHSCREPVVWTPLLALVLVLCGLHLPPALKPSVGLLGHATGGAALFATGIVLYARRVRFDGLVAGVVFCRNMLIPGLTLLAAWLLHLTPHETQASVLTMSIPTASATVILAMRYGLREREAASILFFGTLTAIVTMAAFIWATGAAAPAS</sequence>
<keyword evidence="3" id="KW-1003">Cell membrane</keyword>
<feature type="transmembrane region" description="Helical" evidence="7">
    <location>
        <begin position="175"/>
        <end position="196"/>
    </location>
</feature>
<evidence type="ECO:0000256" key="4">
    <source>
        <dbReference type="ARBA" id="ARBA00022692"/>
    </source>
</evidence>
<evidence type="ECO:0000256" key="5">
    <source>
        <dbReference type="ARBA" id="ARBA00022989"/>
    </source>
</evidence>
<dbReference type="Proteomes" id="UP000032679">
    <property type="component" value="Unassembled WGS sequence"/>
</dbReference>
<name>A0A0D6MIW8_9PROT</name>
<proteinExistence type="predicted"/>
<dbReference type="AlphaFoldDB" id="A0A0D6MIW8"/>
<dbReference type="GO" id="GO:0016020">
    <property type="term" value="C:membrane"/>
    <property type="evidence" value="ECO:0007669"/>
    <property type="project" value="UniProtKB-SubCell"/>
</dbReference>
<evidence type="ECO:0000256" key="1">
    <source>
        <dbReference type="ARBA" id="ARBA00004141"/>
    </source>
</evidence>
<dbReference type="GO" id="GO:0055085">
    <property type="term" value="P:transmembrane transport"/>
    <property type="evidence" value="ECO:0007669"/>
    <property type="project" value="InterPro"/>
</dbReference>
<evidence type="ECO:0000256" key="2">
    <source>
        <dbReference type="ARBA" id="ARBA00022448"/>
    </source>
</evidence>
<feature type="transmembrane region" description="Helical" evidence="7">
    <location>
        <begin position="100"/>
        <end position="123"/>
    </location>
</feature>
<keyword evidence="5 7" id="KW-1133">Transmembrane helix</keyword>
<evidence type="ECO:0000313" key="8">
    <source>
        <dbReference type="EMBL" id="GAN53572.1"/>
    </source>
</evidence>
<feature type="transmembrane region" description="Helical" evidence="7">
    <location>
        <begin position="64"/>
        <end position="88"/>
    </location>
</feature>
<feature type="transmembrane region" description="Helical" evidence="7">
    <location>
        <begin position="259"/>
        <end position="279"/>
    </location>
</feature>
<keyword evidence="9" id="KW-1185">Reference proteome</keyword>
<keyword evidence="4 7" id="KW-0812">Transmembrane</keyword>
<evidence type="ECO:0000256" key="3">
    <source>
        <dbReference type="ARBA" id="ARBA00022475"/>
    </source>
</evidence>
<comment type="subcellular location">
    <subcellularLocation>
        <location evidence="1">Membrane</location>
        <topology evidence="1">Multi-pass membrane protein</topology>
    </subcellularLocation>
</comment>
<evidence type="ECO:0000256" key="6">
    <source>
        <dbReference type="ARBA" id="ARBA00023136"/>
    </source>
</evidence>
<reference evidence="8 9" key="1">
    <citation type="submission" date="2012-10" db="EMBL/GenBank/DDBJ databases">
        <title>Genome sequencing of Tanticharoenia sakaeratensis NBRC 103193.</title>
        <authorList>
            <person name="Azuma Y."/>
            <person name="Hadano H."/>
            <person name="Hirakawa H."/>
            <person name="Matsushita K."/>
        </authorList>
    </citation>
    <scope>NUCLEOTIDE SEQUENCE [LARGE SCALE GENOMIC DNA]</scope>
    <source>
        <strain evidence="8 9">NBRC 103193</strain>
    </source>
</reference>
<dbReference type="PANTHER" id="PTHR36838">
    <property type="entry name" value="AUXIN EFFLUX CARRIER FAMILY PROTEIN"/>
    <property type="match status" value="1"/>
</dbReference>
<dbReference type="EMBL" id="BALE01000010">
    <property type="protein sequence ID" value="GAN53572.1"/>
    <property type="molecule type" value="Genomic_DNA"/>
</dbReference>
<feature type="transmembrane region" description="Helical" evidence="7">
    <location>
        <begin position="6"/>
        <end position="25"/>
    </location>
</feature>
<dbReference type="STRING" id="1231623.Tasa_010_119"/>
<protein>
    <submittedName>
        <fullName evidence="8">Transport protein</fullName>
    </submittedName>
</protein>
<feature type="transmembrane region" description="Helical" evidence="7">
    <location>
        <begin position="228"/>
        <end position="253"/>
    </location>
</feature>
<dbReference type="RefSeq" id="WP_048847640.1">
    <property type="nucleotide sequence ID" value="NZ_BALE01000010.1"/>
</dbReference>